<feature type="transmembrane region" description="Helical" evidence="2">
    <location>
        <begin position="208"/>
        <end position="229"/>
    </location>
</feature>
<comment type="caution">
    <text evidence="4">The sequence shown here is derived from an EMBL/GenBank/DDBJ whole genome shotgun (WGS) entry which is preliminary data.</text>
</comment>
<accession>A0A2B4SMT1</accession>
<keyword evidence="4" id="KW-0449">Lipoprotein</keyword>
<dbReference type="GO" id="GO:0008289">
    <property type="term" value="F:lipid binding"/>
    <property type="evidence" value="ECO:0007669"/>
    <property type="project" value="InterPro"/>
</dbReference>
<dbReference type="Pfam" id="PF05461">
    <property type="entry name" value="ApoL"/>
    <property type="match status" value="2"/>
</dbReference>
<dbReference type="PANTHER" id="PTHR14096:SF28">
    <property type="entry name" value="APOLIPOPROTEIN L, 1-RELATED"/>
    <property type="match status" value="1"/>
</dbReference>
<feature type="domain" description="Ricin B lectin" evidence="3">
    <location>
        <begin position="9"/>
        <end position="134"/>
    </location>
</feature>
<evidence type="ECO:0000256" key="2">
    <source>
        <dbReference type="SAM" id="Phobius"/>
    </source>
</evidence>
<dbReference type="EMBL" id="LSMT01000050">
    <property type="protein sequence ID" value="PFX30419.1"/>
    <property type="molecule type" value="Genomic_DNA"/>
</dbReference>
<dbReference type="GO" id="GO:0005576">
    <property type="term" value="C:extracellular region"/>
    <property type="evidence" value="ECO:0007669"/>
    <property type="project" value="InterPro"/>
</dbReference>
<dbReference type="InterPro" id="IPR000772">
    <property type="entry name" value="Ricin_B_lectin"/>
</dbReference>
<reference evidence="5" key="1">
    <citation type="journal article" date="2017" name="bioRxiv">
        <title>Comparative analysis of the genomes of Stylophora pistillata and Acropora digitifera provides evidence for extensive differences between species of corals.</title>
        <authorList>
            <person name="Voolstra C.R."/>
            <person name="Li Y."/>
            <person name="Liew Y.J."/>
            <person name="Baumgarten S."/>
            <person name="Zoccola D."/>
            <person name="Flot J.-F."/>
            <person name="Tambutte S."/>
            <person name="Allemand D."/>
            <person name="Aranda M."/>
        </authorList>
    </citation>
    <scope>NUCLEOTIDE SEQUENCE [LARGE SCALE GENOMIC DNA]</scope>
</reference>
<comment type="similarity">
    <text evidence="1">Belongs to the apolipoprotein L family.</text>
</comment>
<gene>
    <name evidence="4" type="primary">APOL3</name>
    <name evidence="4" type="ORF">AWC38_SpisGene4751</name>
</gene>
<dbReference type="Proteomes" id="UP000225706">
    <property type="component" value="Unassembled WGS sequence"/>
</dbReference>
<feature type="transmembrane region" description="Helical" evidence="2">
    <location>
        <begin position="603"/>
        <end position="624"/>
    </location>
</feature>
<feature type="domain" description="Ricin B lectin" evidence="3">
    <location>
        <begin position="382"/>
        <end position="504"/>
    </location>
</feature>
<dbReference type="SUPFAM" id="SSF50370">
    <property type="entry name" value="Ricin B-like lectins"/>
    <property type="match status" value="2"/>
</dbReference>
<dbReference type="GO" id="GO:0016020">
    <property type="term" value="C:membrane"/>
    <property type="evidence" value="ECO:0007669"/>
    <property type="project" value="TreeGrafter"/>
</dbReference>
<dbReference type="AlphaFoldDB" id="A0A2B4SMT1"/>
<dbReference type="SMART" id="SM00458">
    <property type="entry name" value="RICIN"/>
    <property type="match status" value="2"/>
</dbReference>
<keyword evidence="5" id="KW-1185">Reference proteome</keyword>
<keyword evidence="2" id="KW-0472">Membrane</keyword>
<dbReference type="Pfam" id="PF00652">
    <property type="entry name" value="Ricin_B_lectin"/>
    <property type="match status" value="1"/>
</dbReference>
<dbReference type="InterPro" id="IPR035992">
    <property type="entry name" value="Ricin_B-like_lectins"/>
</dbReference>
<keyword evidence="2" id="KW-1133">Transmembrane helix</keyword>
<feature type="transmembrane region" description="Helical" evidence="2">
    <location>
        <begin position="235"/>
        <end position="258"/>
    </location>
</feature>
<dbReference type="GO" id="GO:0006869">
    <property type="term" value="P:lipid transport"/>
    <property type="evidence" value="ECO:0007669"/>
    <property type="project" value="InterPro"/>
</dbReference>
<sequence length="828" mass="89667">MPPRNADDAKYFFIVSQFSRGRLVINIRKGIKSGILEIVKPDHGRSSQLWRWDDSCRLVSKLGLVADIKGESKKEEAICHAWIAHDGLSQKWRVEKGAIKNNLSHLVIDGSPPRVHVLMKSFDECNEHQKWHFVPEDAWDDFQLSLTEPNPLKKALFWKNMAESYLDVIMGYSIKEFELKVNKAYKVIDECTSSLEEIAKGTGIARKVGGGVSVAGGAVALVCLSLAPFTGGATLPFAAGGAVGLFTGTATSLATNLVHGQLDEKMKGKVNEATASLFGATYNFHSLLGEYSKYLREADEYLERMKHLTRAESNASACTTSQAEELKRLVAFTLPVEGETLTTAGSTRAEDLSRSLAGFGVLAGILDIYSGRTRCNAILISSYDWLNKSNGKVLDNSTRMKGGQIKVMEANGGPSQLWRWDEGCRLVTKLTLVVDIKDKEMKEGSRCIVWQTGDGPNQKWRVEEGIIKSNFGDLVMSVDAAPYTSQISMRRLKENNPTQQWHFIPENAWDDFKLLQEDPNPLSQAQFWKNMADNYLDVIIGYGIDDYKAKVHRAVQGIRSCANTLDRVTKDVGIAGVSGGSGAVVGGAMALVGLLLAPFSGGGSLALTAAGAGLGAAGSVTTLVSSQVKAAYDKGEAKKVNEATGPIFRATLCLQGFLKEYLKVLEKAAEFLKTPEGKAFANDAYTFTEVAGAAGEITKKAYQVGNTVINTARQAKQVKEITKLVEFIQADYYALSGARIGLATEAAAPGLSVPLLGKTIISAGTTSAKVLSGSFAVVGVAFGIWDIVGSANEMNNGSDLAKEFRKTSKDLEEESGKLIKLYEELTEN</sequence>
<evidence type="ECO:0000259" key="3">
    <source>
        <dbReference type="SMART" id="SM00458"/>
    </source>
</evidence>
<name>A0A2B4SMT1_STYPI</name>
<evidence type="ECO:0000256" key="1">
    <source>
        <dbReference type="ARBA" id="ARBA00010090"/>
    </source>
</evidence>
<organism evidence="4 5">
    <name type="scientific">Stylophora pistillata</name>
    <name type="common">Smooth cauliflower coral</name>
    <dbReference type="NCBI Taxonomy" id="50429"/>
    <lineage>
        <taxon>Eukaryota</taxon>
        <taxon>Metazoa</taxon>
        <taxon>Cnidaria</taxon>
        <taxon>Anthozoa</taxon>
        <taxon>Hexacorallia</taxon>
        <taxon>Scleractinia</taxon>
        <taxon>Astrocoeniina</taxon>
        <taxon>Pocilloporidae</taxon>
        <taxon>Stylophora</taxon>
    </lineage>
</organism>
<feature type="transmembrane region" description="Helical" evidence="2">
    <location>
        <begin position="572"/>
        <end position="597"/>
    </location>
</feature>
<keyword evidence="2" id="KW-0812">Transmembrane</keyword>
<dbReference type="Gene3D" id="2.80.10.50">
    <property type="match status" value="2"/>
</dbReference>
<dbReference type="InterPro" id="IPR008405">
    <property type="entry name" value="ApoL"/>
</dbReference>
<evidence type="ECO:0000313" key="4">
    <source>
        <dbReference type="EMBL" id="PFX30419.1"/>
    </source>
</evidence>
<protein>
    <submittedName>
        <fullName evidence="4">Apolipoprotein L3</fullName>
    </submittedName>
</protein>
<dbReference type="GO" id="GO:0042157">
    <property type="term" value="P:lipoprotein metabolic process"/>
    <property type="evidence" value="ECO:0007669"/>
    <property type="project" value="InterPro"/>
</dbReference>
<dbReference type="OrthoDB" id="5975657at2759"/>
<dbReference type="PANTHER" id="PTHR14096">
    <property type="entry name" value="APOLIPOPROTEIN L"/>
    <property type="match status" value="1"/>
</dbReference>
<dbReference type="CDD" id="cd00161">
    <property type="entry name" value="beta-trefoil_Ricin-like"/>
    <property type="match status" value="1"/>
</dbReference>
<proteinExistence type="inferred from homology"/>
<evidence type="ECO:0000313" key="5">
    <source>
        <dbReference type="Proteomes" id="UP000225706"/>
    </source>
</evidence>